<organism evidence="1 2">
    <name type="scientific">Streptomyces olivochromogenes</name>
    <dbReference type="NCBI Taxonomy" id="1963"/>
    <lineage>
        <taxon>Bacteria</taxon>
        <taxon>Bacillati</taxon>
        <taxon>Actinomycetota</taxon>
        <taxon>Actinomycetes</taxon>
        <taxon>Kitasatosporales</taxon>
        <taxon>Streptomycetaceae</taxon>
        <taxon>Streptomyces</taxon>
    </lineage>
</organism>
<dbReference type="AlphaFoldDB" id="A0A250VST7"/>
<sequence length="257" mass="28880">MPQLRRPRLSRDWQERIRVGDGVRRSIQTLMDLIDTDDPAFTFIAVQLQQKRTERGTLTMQEVGAAVEAGREKFAEQQRLAAARQPGRIPASIVYYALRGRLVKIGTTTSPYKRFEALLPDEVLAWEPGGREGESLRHQQFRNIRVTSRGEYFRRDEALDAHIAAVADQFGPPDPEWPTLAGLERRPATAAVTPGPPLQPDLSTLREATSLLGIRHNTAAVWQHRGKLKPFVVDDDGVSLYLLSDLRSLAEGRRKVA</sequence>
<protein>
    <submittedName>
        <fullName evidence="1">Uncharacterized protein</fullName>
    </submittedName>
</protein>
<gene>
    <name evidence="1" type="ORF">SO3561_08878</name>
</gene>
<keyword evidence="2" id="KW-1185">Reference proteome</keyword>
<evidence type="ECO:0000313" key="1">
    <source>
        <dbReference type="EMBL" id="GAX57308.1"/>
    </source>
</evidence>
<evidence type="ECO:0000313" key="2">
    <source>
        <dbReference type="Proteomes" id="UP000217446"/>
    </source>
</evidence>
<proteinExistence type="predicted"/>
<accession>A0A250VST7</accession>
<comment type="caution">
    <text evidence="1">The sequence shown here is derived from an EMBL/GenBank/DDBJ whole genome shotgun (WGS) entry which is preliminary data.</text>
</comment>
<dbReference type="EMBL" id="BDQI01000034">
    <property type="protein sequence ID" value="GAX57308.1"/>
    <property type="molecule type" value="Genomic_DNA"/>
</dbReference>
<reference evidence="2" key="1">
    <citation type="submission" date="2017-05" db="EMBL/GenBank/DDBJ databases">
        <title>Streptomyces olivochromogenes NBRC 3561 whole genome shotgun sequence.</title>
        <authorList>
            <person name="Dohra H."/>
            <person name="Kodani S."/>
        </authorList>
    </citation>
    <scope>NUCLEOTIDE SEQUENCE [LARGE SCALE GENOMIC DNA]</scope>
    <source>
        <strain evidence="2">NBRC 3561</strain>
    </source>
</reference>
<dbReference type="Proteomes" id="UP000217446">
    <property type="component" value="Unassembled WGS sequence"/>
</dbReference>
<name>A0A250VST7_STROL</name>
<dbReference type="STRING" id="1963.AQJ27_44935"/>